<dbReference type="RefSeq" id="WP_320498565.1">
    <property type="nucleotide sequence ID" value="NZ_JAXCLX010000001.1"/>
</dbReference>
<dbReference type="PANTHER" id="PTHR10362">
    <property type="entry name" value="HISTIDINE AMMONIA-LYASE"/>
    <property type="match status" value="1"/>
</dbReference>
<dbReference type="InterPro" id="IPR024083">
    <property type="entry name" value="Fumarase/histidase_N"/>
</dbReference>
<dbReference type="Gene3D" id="1.10.275.10">
    <property type="entry name" value="Fumarase/aspartase (N-terminal domain)"/>
    <property type="match status" value="1"/>
</dbReference>
<accession>A0ABU5DSY4</accession>
<dbReference type="InterPro" id="IPR008948">
    <property type="entry name" value="L-Aspartase-like"/>
</dbReference>
<keyword evidence="2" id="KW-1185">Reference proteome</keyword>
<proteinExistence type="predicted"/>
<dbReference type="InterPro" id="IPR001106">
    <property type="entry name" value="Aromatic_Lyase"/>
</dbReference>
<protein>
    <submittedName>
        <fullName evidence="1">Aromatic amino acid lyase</fullName>
    </submittedName>
</protein>
<dbReference type="SUPFAM" id="SSF48557">
    <property type="entry name" value="L-aspartase-like"/>
    <property type="match status" value="1"/>
</dbReference>
<organism evidence="1 2">
    <name type="scientific">Dongia rigui</name>
    <dbReference type="NCBI Taxonomy" id="940149"/>
    <lineage>
        <taxon>Bacteria</taxon>
        <taxon>Pseudomonadati</taxon>
        <taxon>Pseudomonadota</taxon>
        <taxon>Alphaproteobacteria</taxon>
        <taxon>Rhodospirillales</taxon>
        <taxon>Dongiaceae</taxon>
        <taxon>Dongia</taxon>
    </lineage>
</organism>
<dbReference type="GO" id="GO:0016829">
    <property type="term" value="F:lyase activity"/>
    <property type="evidence" value="ECO:0007669"/>
    <property type="project" value="UniProtKB-KW"/>
</dbReference>
<dbReference type="EMBL" id="JAXCLX010000001">
    <property type="protein sequence ID" value="MDY0870373.1"/>
    <property type="molecule type" value="Genomic_DNA"/>
</dbReference>
<gene>
    <name evidence="1" type="ORF">SMD31_00480</name>
</gene>
<sequence>MPLELNRRADLSLGHYQQVAWEGEGVRLGSAAQDAMAKSRAAFIHLLDTDPDITIYGVTSGYGQHANKRYTGAARRAHAQRPPRSPAVAFGEAAPERVARGIIFARLANFIEGHAAVTPALADAVAALLDGKLPAVSISGQGGAGEILWLAPLIVDLAENFPLGEKDALSLINGSPAASALIADAAIAMRRRLDLAERVFALSAEAIKAPLEAYDAAFEDLWGDPYETQTLQRLRALLQGGVSPRRPYQAPVSYRILPRVLGQMRRAVAQAEEIAEGSLKSVTDNPVFLMPDAEHPTARVYSNGGYHNARAYPALDNLAAAAADLCILAERQNTKLLDGRYSLLPDQLQAAEEAYIGIMGFTHVGYVEEAKRAAQRTFLPGSEAGGFGQNDVAPMTGLAWKAQEEAGRCLEASLAMLGAVASQALAMTDRDAPPALRETLATIRRHFPPMTASRVFGPDLKSLADAFRADIYRGAA</sequence>
<keyword evidence="1" id="KW-0456">Lyase</keyword>
<dbReference type="Proteomes" id="UP001271769">
    <property type="component" value="Unassembled WGS sequence"/>
</dbReference>
<evidence type="ECO:0000313" key="1">
    <source>
        <dbReference type="EMBL" id="MDY0870373.1"/>
    </source>
</evidence>
<dbReference type="Pfam" id="PF00221">
    <property type="entry name" value="Lyase_aromatic"/>
    <property type="match status" value="2"/>
</dbReference>
<reference evidence="1 2" key="1">
    <citation type="journal article" date="2013" name="Antonie Van Leeuwenhoek">
        <title>Dongia rigui sp. nov., isolated from freshwater of a large wetland in Korea.</title>
        <authorList>
            <person name="Baik K.S."/>
            <person name="Hwang Y.M."/>
            <person name="Choi J.S."/>
            <person name="Kwon J."/>
            <person name="Seong C.N."/>
        </authorList>
    </citation>
    <scope>NUCLEOTIDE SEQUENCE [LARGE SCALE GENOMIC DNA]</scope>
    <source>
        <strain evidence="1 2">04SU4-P</strain>
    </source>
</reference>
<name>A0ABU5DSY4_9PROT</name>
<evidence type="ECO:0000313" key="2">
    <source>
        <dbReference type="Proteomes" id="UP001271769"/>
    </source>
</evidence>
<comment type="caution">
    <text evidence="1">The sequence shown here is derived from an EMBL/GenBank/DDBJ whole genome shotgun (WGS) entry which is preliminary data.</text>
</comment>
<dbReference type="Gene3D" id="1.20.200.10">
    <property type="entry name" value="Fumarase/aspartase (Central domain)"/>
    <property type="match status" value="1"/>
</dbReference>